<keyword evidence="1" id="KW-0812">Transmembrane</keyword>
<evidence type="ECO:0000313" key="2">
    <source>
        <dbReference type="EMBL" id="JAD22152.1"/>
    </source>
</evidence>
<accession>A0A0A8YHP4</accession>
<feature type="transmembrane region" description="Helical" evidence="1">
    <location>
        <begin position="12"/>
        <end position="31"/>
    </location>
</feature>
<dbReference type="AlphaFoldDB" id="A0A0A8YHP4"/>
<reference evidence="2" key="1">
    <citation type="submission" date="2014-09" db="EMBL/GenBank/DDBJ databases">
        <authorList>
            <person name="Magalhaes I.L.F."/>
            <person name="Oliveira U."/>
            <person name="Santos F.R."/>
            <person name="Vidigal T.H.D.A."/>
            <person name="Brescovit A.D."/>
            <person name="Santos A.J."/>
        </authorList>
    </citation>
    <scope>NUCLEOTIDE SEQUENCE</scope>
    <source>
        <tissue evidence="2">Shoot tissue taken approximately 20 cm above the soil surface</tissue>
    </source>
</reference>
<reference evidence="2" key="2">
    <citation type="journal article" date="2015" name="Data Brief">
        <title>Shoot transcriptome of the giant reed, Arundo donax.</title>
        <authorList>
            <person name="Barrero R.A."/>
            <person name="Guerrero F.D."/>
            <person name="Moolhuijzen P."/>
            <person name="Goolsby J.A."/>
            <person name="Tidwell J."/>
            <person name="Bellgard S.E."/>
            <person name="Bellgard M.I."/>
        </authorList>
    </citation>
    <scope>NUCLEOTIDE SEQUENCE</scope>
    <source>
        <tissue evidence="2">Shoot tissue taken approximately 20 cm above the soil surface</tissue>
    </source>
</reference>
<keyword evidence="1" id="KW-1133">Transmembrane helix</keyword>
<sequence>MHRWSLNLSSILITVVRSCLIFLVITFWSLGPWCITCVYGKFELTILV</sequence>
<proteinExistence type="predicted"/>
<evidence type="ECO:0000256" key="1">
    <source>
        <dbReference type="SAM" id="Phobius"/>
    </source>
</evidence>
<organism evidence="2">
    <name type="scientific">Arundo donax</name>
    <name type="common">Giant reed</name>
    <name type="synonym">Donax arundinaceus</name>
    <dbReference type="NCBI Taxonomy" id="35708"/>
    <lineage>
        <taxon>Eukaryota</taxon>
        <taxon>Viridiplantae</taxon>
        <taxon>Streptophyta</taxon>
        <taxon>Embryophyta</taxon>
        <taxon>Tracheophyta</taxon>
        <taxon>Spermatophyta</taxon>
        <taxon>Magnoliopsida</taxon>
        <taxon>Liliopsida</taxon>
        <taxon>Poales</taxon>
        <taxon>Poaceae</taxon>
        <taxon>PACMAD clade</taxon>
        <taxon>Arundinoideae</taxon>
        <taxon>Arundineae</taxon>
        <taxon>Arundo</taxon>
    </lineage>
</organism>
<name>A0A0A8YHP4_ARUDO</name>
<dbReference type="EMBL" id="GBRH01275743">
    <property type="protein sequence ID" value="JAD22152.1"/>
    <property type="molecule type" value="Transcribed_RNA"/>
</dbReference>
<keyword evidence="1" id="KW-0472">Membrane</keyword>
<protein>
    <submittedName>
        <fullName evidence="2">Uncharacterized protein</fullName>
    </submittedName>
</protein>